<dbReference type="SUPFAM" id="SSF48726">
    <property type="entry name" value="Immunoglobulin"/>
    <property type="match status" value="3"/>
</dbReference>
<keyword evidence="2 6" id="KW-0812">Transmembrane</keyword>
<reference evidence="9" key="1">
    <citation type="submission" date="2021-10" db="EMBL/GenBank/DDBJ databases">
        <title>Tropical sea cucumber genome reveals ecological adaptation and Cuvierian tubules defense mechanism.</title>
        <authorList>
            <person name="Chen T."/>
        </authorList>
    </citation>
    <scope>NUCLEOTIDE SEQUENCE</scope>
    <source>
        <strain evidence="9">Nanhai2018</strain>
        <tissue evidence="9">Muscle</tissue>
    </source>
</reference>
<keyword evidence="10" id="KW-1185">Reference proteome</keyword>
<feature type="domain" description="Ig-like" evidence="8">
    <location>
        <begin position="235"/>
        <end position="335"/>
    </location>
</feature>
<dbReference type="GO" id="GO:0016020">
    <property type="term" value="C:membrane"/>
    <property type="evidence" value="ECO:0007669"/>
    <property type="project" value="UniProtKB-SubCell"/>
</dbReference>
<dbReference type="OrthoDB" id="9442762at2759"/>
<evidence type="ECO:0000256" key="4">
    <source>
        <dbReference type="ARBA" id="ARBA00023136"/>
    </source>
</evidence>
<dbReference type="SMART" id="SM00409">
    <property type="entry name" value="IG"/>
    <property type="match status" value="2"/>
</dbReference>
<dbReference type="AlphaFoldDB" id="A0A9Q1H624"/>
<organism evidence="9 10">
    <name type="scientific">Holothuria leucospilota</name>
    <name type="common">Black long sea cucumber</name>
    <name type="synonym">Mertensiothuria leucospilota</name>
    <dbReference type="NCBI Taxonomy" id="206669"/>
    <lineage>
        <taxon>Eukaryota</taxon>
        <taxon>Metazoa</taxon>
        <taxon>Echinodermata</taxon>
        <taxon>Eleutherozoa</taxon>
        <taxon>Echinozoa</taxon>
        <taxon>Holothuroidea</taxon>
        <taxon>Aspidochirotacea</taxon>
        <taxon>Aspidochirotida</taxon>
        <taxon>Holothuriidae</taxon>
        <taxon>Holothuria</taxon>
    </lineage>
</organism>
<evidence type="ECO:0000313" key="9">
    <source>
        <dbReference type="EMBL" id="KAJ8034574.1"/>
    </source>
</evidence>
<dbReference type="InterPro" id="IPR036179">
    <property type="entry name" value="Ig-like_dom_sf"/>
</dbReference>
<evidence type="ECO:0000256" key="7">
    <source>
        <dbReference type="SAM" id="SignalP"/>
    </source>
</evidence>
<evidence type="ECO:0000259" key="8">
    <source>
        <dbReference type="PROSITE" id="PS50835"/>
    </source>
</evidence>
<dbReference type="Gene3D" id="2.60.40.10">
    <property type="entry name" value="Immunoglobulins"/>
    <property type="match status" value="3"/>
</dbReference>
<sequence>MKGFKIGLFVAISIACLDSSLSQQITCKETITFERGERGIVSCQYNMNFIAVFWYRGDAGNPFLRLEEGRPTTSERFSIARNGTMIIESVEIRDEGVYRISVLDENGVSISEHLYVKVTVSLSTAPVIENCATSESELCQNIKEENRENVLVCETMNTRPKVNLTWWRLSSSGDSYMSGLSYNASMNQSTELFTSSSVFQFEPKRFSVGYFTCKATGEAVRSQKTSSLFVQGLKETAVKTKQKEIVEFGMTLELSCSDKTNPLMSWSFTQDDVTVQTLQTIYPGKRSGACLLGTVCYVDDHGTLTVEEVTHKNEGFYECLYSDGDTSSKSAYEIDILNINANMGDVFKFISTFDNFTVKPIPEEIVIEGCKNSTKCDKAVALTGNIEASVHRARPPVEILCGVADESTAFIYNHESSIEDHPEEGTFDTFYSVDVDIDECSQPVHISCMVPHGSVHENLPASNIYLITDTSSCSNQKGPWTAIILVILILAIIVTVITVLYFKRDRGKNFYVHMLKQGSYFILIPLQAYWRCFCKR</sequence>
<evidence type="ECO:0000256" key="6">
    <source>
        <dbReference type="SAM" id="Phobius"/>
    </source>
</evidence>
<accession>A0A9Q1H624</accession>
<comment type="caution">
    <text evidence="9">The sequence shown here is derived from an EMBL/GenBank/DDBJ whole genome shotgun (WGS) entry which is preliminary data.</text>
</comment>
<dbReference type="PANTHER" id="PTHR45889">
    <property type="entry name" value="IG-LIKE DOMAIN-CONTAINING PROTEIN"/>
    <property type="match status" value="1"/>
</dbReference>
<feature type="chain" id="PRO_5040385798" description="Ig-like domain-containing protein" evidence="7">
    <location>
        <begin position="23"/>
        <end position="536"/>
    </location>
</feature>
<feature type="domain" description="Ig-like" evidence="8">
    <location>
        <begin position="126"/>
        <end position="227"/>
    </location>
</feature>
<evidence type="ECO:0000256" key="1">
    <source>
        <dbReference type="ARBA" id="ARBA00004167"/>
    </source>
</evidence>
<evidence type="ECO:0000256" key="3">
    <source>
        <dbReference type="ARBA" id="ARBA00022989"/>
    </source>
</evidence>
<proteinExistence type="predicted"/>
<dbReference type="InterPro" id="IPR013162">
    <property type="entry name" value="CD80_C2-set"/>
</dbReference>
<dbReference type="Pfam" id="PF07686">
    <property type="entry name" value="V-set"/>
    <property type="match status" value="1"/>
</dbReference>
<evidence type="ECO:0000256" key="5">
    <source>
        <dbReference type="ARBA" id="ARBA00023157"/>
    </source>
</evidence>
<gene>
    <name evidence="9" type="ORF">HOLleu_21470</name>
</gene>
<comment type="subcellular location">
    <subcellularLocation>
        <location evidence="1">Membrane</location>
        <topology evidence="1">Single-pass membrane protein</topology>
    </subcellularLocation>
</comment>
<name>A0A9Q1H624_HOLLE</name>
<dbReference type="PANTHER" id="PTHR45889:SF8">
    <property type="entry name" value="IG-LIKE DOMAIN-CONTAINING PROTEIN"/>
    <property type="match status" value="1"/>
</dbReference>
<feature type="signal peptide" evidence="7">
    <location>
        <begin position="1"/>
        <end position="22"/>
    </location>
</feature>
<keyword evidence="7" id="KW-0732">Signal</keyword>
<evidence type="ECO:0000256" key="2">
    <source>
        <dbReference type="ARBA" id="ARBA00022692"/>
    </source>
</evidence>
<dbReference type="PROSITE" id="PS51257">
    <property type="entry name" value="PROKAR_LIPOPROTEIN"/>
    <property type="match status" value="1"/>
</dbReference>
<feature type="domain" description="Ig-like" evidence="8">
    <location>
        <begin position="19"/>
        <end position="111"/>
    </location>
</feature>
<keyword evidence="5" id="KW-1015">Disulfide bond</keyword>
<evidence type="ECO:0000313" key="10">
    <source>
        <dbReference type="Proteomes" id="UP001152320"/>
    </source>
</evidence>
<keyword evidence="4 6" id="KW-0472">Membrane</keyword>
<dbReference type="Proteomes" id="UP001152320">
    <property type="component" value="Chromosome 10"/>
</dbReference>
<dbReference type="EMBL" id="JAIZAY010000010">
    <property type="protein sequence ID" value="KAJ8034574.1"/>
    <property type="molecule type" value="Genomic_DNA"/>
</dbReference>
<dbReference type="InterPro" id="IPR013106">
    <property type="entry name" value="Ig_V-set"/>
</dbReference>
<keyword evidence="3 6" id="KW-1133">Transmembrane helix</keyword>
<dbReference type="PROSITE" id="PS50835">
    <property type="entry name" value="IG_LIKE"/>
    <property type="match status" value="3"/>
</dbReference>
<feature type="transmembrane region" description="Helical" evidence="6">
    <location>
        <begin position="480"/>
        <end position="502"/>
    </location>
</feature>
<protein>
    <recommendedName>
        <fullName evidence="8">Ig-like domain-containing protein</fullName>
    </recommendedName>
</protein>
<dbReference type="InterPro" id="IPR013783">
    <property type="entry name" value="Ig-like_fold"/>
</dbReference>
<dbReference type="Pfam" id="PF08205">
    <property type="entry name" value="C2-set_2"/>
    <property type="match status" value="1"/>
</dbReference>
<dbReference type="InterPro" id="IPR007110">
    <property type="entry name" value="Ig-like_dom"/>
</dbReference>
<dbReference type="InterPro" id="IPR003599">
    <property type="entry name" value="Ig_sub"/>
</dbReference>